<dbReference type="Proteomes" id="UP000740605">
    <property type="component" value="Unassembled WGS sequence"/>
</dbReference>
<evidence type="ECO:0008006" key="4">
    <source>
        <dbReference type="Google" id="ProtNLM"/>
    </source>
</evidence>
<evidence type="ECO:0000313" key="2">
    <source>
        <dbReference type="EMBL" id="MBT8798395.1"/>
    </source>
</evidence>
<protein>
    <recommendedName>
        <fullName evidence="4">DUF4232 domain-containing protein</fullName>
    </recommendedName>
</protein>
<comment type="caution">
    <text evidence="2">The sequence shown here is derived from an EMBL/GenBank/DDBJ whole genome shotgun (WGS) entry which is preliminary data.</text>
</comment>
<name>A0ABS5XV42_9MICO</name>
<reference evidence="2 3" key="1">
    <citation type="submission" date="2021-03" db="EMBL/GenBank/DDBJ databases">
        <title>Microbacterium pauli sp. nov., isolated from microfiltered milk.</title>
        <authorList>
            <person name="Bellassi P."/>
            <person name="Fontana A."/>
            <person name="Callegari M.L."/>
            <person name="Lorenzo M."/>
            <person name="Cappa F."/>
        </authorList>
    </citation>
    <scope>NUCLEOTIDE SEQUENCE [LARGE SCALE GENOMIC DNA]</scope>
    <source>
        <strain evidence="2 3">DSM 18909</strain>
    </source>
</reference>
<feature type="compositionally biased region" description="Low complexity" evidence="1">
    <location>
        <begin position="50"/>
        <end position="94"/>
    </location>
</feature>
<evidence type="ECO:0000313" key="3">
    <source>
        <dbReference type="Proteomes" id="UP000740605"/>
    </source>
</evidence>
<dbReference type="RefSeq" id="WP_215487628.1">
    <property type="nucleotide sequence ID" value="NZ_BAAAPJ010000006.1"/>
</dbReference>
<dbReference type="EMBL" id="JAFLHG010000008">
    <property type="protein sequence ID" value="MBT8798395.1"/>
    <property type="molecule type" value="Genomic_DNA"/>
</dbReference>
<proteinExistence type="predicted"/>
<keyword evidence="3" id="KW-1185">Reference proteome</keyword>
<feature type="region of interest" description="Disordered" evidence="1">
    <location>
        <begin position="50"/>
        <end position="97"/>
    </location>
</feature>
<gene>
    <name evidence="2" type="ORF">J0P97_09960</name>
</gene>
<accession>A0ABS5XV42</accession>
<organism evidence="2 3">
    <name type="scientific">Microbacterium flavum</name>
    <dbReference type="NCBI Taxonomy" id="415216"/>
    <lineage>
        <taxon>Bacteria</taxon>
        <taxon>Bacillati</taxon>
        <taxon>Actinomycetota</taxon>
        <taxon>Actinomycetes</taxon>
        <taxon>Micrococcales</taxon>
        <taxon>Microbacteriaceae</taxon>
        <taxon>Microbacterium</taxon>
    </lineage>
</organism>
<sequence length="231" mass="23902">MSTRPSAPSRRRTSRAVYRRRRLVAVLVLLVIVAAAVLAIWQPWRGSSAPVPSAVTPSATPTSPAATSSAPATETPTVTDAADAAPPEAAPSPSGDAIAACTTGDISVLAITDKDSYAAGEQPQLSISLSNTSSSPCLINVGTAKQAFVITSGSDTWWRSTDCQSEPTDQVVQLAAGQTVTSVTPLVWDRTRSSADSCGSTTRPAASPGFYHLQVSIGGIEGADTRMFELQ</sequence>
<evidence type="ECO:0000256" key="1">
    <source>
        <dbReference type="SAM" id="MobiDB-lite"/>
    </source>
</evidence>